<reference evidence="11" key="1">
    <citation type="submission" date="2017-09" db="EMBL/GenBank/DDBJ databases">
        <title>Depth-based differentiation of microbial function through sediment-hosted aquifers and enrichment of novel symbionts in the deep terrestrial subsurface.</title>
        <authorList>
            <person name="Probst A.J."/>
            <person name="Ladd B."/>
            <person name="Jarett J.K."/>
            <person name="Geller-Mcgrath D.E."/>
            <person name="Sieber C.M.K."/>
            <person name="Emerson J.B."/>
            <person name="Anantharaman K."/>
            <person name="Thomas B.C."/>
            <person name="Malmstrom R."/>
            <person name="Stieglmeier M."/>
            <person name="Klingl A."/>
            <person name="Woyke T."/>
            <person name="Ryan C.M."/>
            <person name="Banfield J.F."/>
        </authorList>
    </citation>
    <scope>NUCLEOTIDE SEQUENCE [LARGE SCALE GENOMIC DNA]</scope>
</reference>
<keyword evidence="4" id="KW-0808">Transferase</keyword>
<keyword evidence="6 8" id="KW-1133">Transmembrane helix</keyword>
<keyword evidence="5 8" id="KW-0812">Transmembrane</keyword>
<gene>
    <name evidence="10" type="ORF">COS61_00165</name>
</gene>
<protein>
    <recommendedName>
        <fullName evidence="9">Glycosyltransferase RgtA/B/C/D-like domain-containing protein</fullName>
    </recommendedName>
</protein>
<evidence type="ECO:0000256" key="3">
    <source>
        <dbReference type="ARBA" id="ARBA00022676"/>
    </source>
</evidence>
<feature type="transmembrane region" description="Helical" evidence="8">
    <location>
        <begin position="150"/>
        <end position="166"/>
    </location>
</feature>
<evidence type="ECO:0000256" key="5">
    <source>
        <dbReference type="ARBA" id="ARBA00022692"/>
    </source>
</evidence>
<dbReference type="InterPro" id="IPR050297">
    <property type="entry name" value="LipidA_mod_glycosyltrf_83"/>
</dbReference>
<dbReference type="GO" id="GO:0005886">
    <property type="term" value="C:plasma membrane"/>
    <property type="evidence" value="ECO:0007669"/>
    <property type="project" value="UniProtKB-SubCell"/>
</dbReference>
<feature type="transmembrane region" description="Helical" evidence="8">
    <location>
        <begin position="477"/>
        <end position="501"/>
    </location>
</feature>
<evidence type="ECO:0000313" key="11">
    <source>
        <dbReference type="Proteomes" id="UP000228949"/>
    </source>
</evidence>
<keyword evidence="7 8" id="KW-0472">Membrane</keyword>
<evidence type="ECO:0000256" key="6">
    <source>
        <dbReference type="ARBA" id="ARBA00022989"/>
    </source>
</evidence>
<dbReference type="GO" id="GO:0010041">
    <property type="term" value="P:response to iron(III) ion"/>
    <property type="evidence" value="ECO:0007669"/>
    <property type="project" value="TreeGrafter"/>
</dbReference>
<dbReference type="Proteomes" id="UP000228949">
    <property type="component" value="Unassembled WGS sequence"/>
</dbReference>
<name>A0A2M7B6D6_9BACT</name>
<dbReference type="EMBL" id="PEVJ01000006">
    <property type="protein sequence ID" value="PIU98664.1"/>
    <property type="molecule type" value="Genomic_DNA"/>
</dbReference>
<evidence type="ECO:0000256" key="4">
    <source>
        <dbReference type="ARBA" id="ARBA00022679"/>
    </source>
</evidence>
<dbReference type="GO" id="GO:0009103">
    <property type="term" value="P:lipopolysaccharide biosynthetic process"/>
    <property type="evidence" value="ECO:0007669"/>
    <property type="project" value="UniProtKB-ARBA"/>
</dbReference>
<dbReference type="InterPro" id="IPR038731">
    <property type="entry name" value="RgtA/B/C-like"/>
</dbReference>
<dbReference type="AlphaFoldDB" id="A0A2M7B6D6"/>
<organism evidence="10 11">
    <name type="scientific">Candidatus Wolfebacteria bacterium CG03_land_8_20_14_0_80_40_12</name>
    <dbReference type="NCBI Taxonomy" id="1975069"/>
    <lineage>
        <taxon>Bacteria</taxon>
        <taxon>Candidatus Wolfeibacteriota</taxon>
    </lineage>
</organism>
<feature type="transmembrane region" description="Helical" evidence="8">
    <location>
        <begin position="412"/>
        <end position="432"/>
    </location>
</feature>
<sequence>MDKKFTARCLLLITIIIIAAFLRLYNIAGLPPGLYPDEAMNGNNALEALSTGNFKVFYPENNGREGLFINIQALFLAIFGNEPWALRLPSVIFGILTVLGIYFLAKELFREKNSKPETLNSKQIQNPNFQNSKNFRILDLGFRISHSEKIALLSSFFLATSFWHINFSRIGFRAIMAPTFLVWGIFLLLKALNQIKNNSQFPISNIQSNSKFQIPKSKFHWLLPLLAGAVYGLGFYSYIAYRATPLLIFVILLFYWISILRTSDVHNHNRMSDVRKLIRRKFLLSTFYFLISTIIVVAPLGLYFLQNPQDFFGRTTQISIFNSPTLLKNLSINILKTAGMFNFIGDWNWRHNYAGRPELFWPVGILFLIGIFLIVKSLIQKSKIKNQNAPEQIASQLYGAGNSKFKADTKTLHFAFCILISWLIVAALPAVVSNEGIPHALRSLLMIPPVFILAGVGGIWFYGFIKSKVLTTSGIKLQKFFLLSIFCFLLSLFIFEAYTAYFIKWGQNPSVYGAFSADYVKIGRELRDLPKELPKYVVIEAPGADVRGIPMPAQTVMFITGTFTPEKQKEKNIYYILPSQINQIPEDSYLITLK</sequence>
<feature type="transmembrane region" description="Helical" evidence="8">
    <location>
        <begin position="172"/>
        <end position="192"/>
    </location>
</feature>
<feature type="transmembrane region" description="Helical" evidence="8">
    <location>
        <begin position="219"/>
        <end position="239"/>
    </location>
</feature>
<evidence type="ECO:0000313" key="10">
    <source>
        <dbReference type="EMBL" id="PIU98664.1"/>
    </source>
</evidence>
<accession>A0A2M7B6D6</accession>
<keyword evidence="2" id="KW-1003">Cell membrane</keyword>
<evidence type="ECO:0000256" key="7">
    <source>
        <dbReference type="ARBA" id="ARBA00023136"/>
    </source>
</evidence>
<feature type="transmembrane region" description="Helical" evidence="8">
    <location>
        <begin position="359"/>
        <end position="379"/>
    </location>
</feature>
<evidence type="ECO:0000256" key="1">
    <source>
        <dbReference type="ARBA" id="ARBA00004651"/>
    </source>
</evidence>
<dbReference type="PANTHER" id="PTHR33908:SF3">
    <property type="entry name" value="UNDECAPRENYL PHOSPHATE-ALPHA-4-AMINO-4-DEOXY-L-ARABINOSE ARABINOSYL TRANSFERASE"/>
    <property type="match status" value="1"/>
</dbReference>
<comment type="subcellular location">
    <subcellularLocation>
        <location evidence="1">Cell membrane</location>
        <topology evidence="1">Multi-pass membrane protein</topology>
    </subcellularLocation>
</comment>
<proteinExistence type="predicted"/>
<evidence type="ECO:0000259" key="9">
    <source>
        <dbReference type="Pfam" id="PF13231"/>
    </source>
</evidence>
<feature type="domain" description="Glycosyltransferase RgtA/B/C/D-like" evidence="9">
    <location>
        <begin position="71"/>
        <end position="112"/>
    </location>
</feature>
<dbReference type="GO" id="GO:0016763">
    <property type="term" value="F:pentosyltransferase activity"/>
    <property type="evidence" value="ECO:0007669"/>
    <property type="project" value="TreeGrafter"/>
</dbReference>
<comment type="caution">
    <text evidence="10">The sequence shown here is derived from an EMBL/GenBank/DDBJ whole genome shotgun (WGS) entry which is preliminary data.</text>
</comment>
<feature type="transmembrane region" description="Helical" evidence="8">
    <location>
        <begin position="84"/>
        <end position="105"/>
    </location>
</feature>
<feature type="transmembrane region" description="Helical" evidence="8">
    <location>
        <begin position="9"/>
        <end position="28"/>
    </location>
</feature>
<dbReference type="PANTHER" id="PTHR33908">
    <property type="entry name" value="MANNOSYLTRANSFERASE YKCB-RELATED"/>
    <property type="match status" value="1"/>
</dbReference>
<evidence type="ECO:0000256" key="8">
    <source>
        <dbReference type="SAM" id="Phobius"/>
    </source>
</evidence>
<evidence type="ECO:0000256" key="2">
    <source>
        <dbReference type="ARBA" id="ARBA00022475"/>
    </source>
</evidence>
<keyword evidence="3" id="KW-0328">Glycosyltransferase</keyword>
<dbReference type="Pfam" id="PF13231">
    <property type="entry name" value="PMT_2"/>
    <property type="match status" value="1"/>
</dbReference>
<feature type="transmembrane region" description="Helical" evidence="8">
    <location>
        <begin position="444"/>
        <end position="465"/>
    </location>
</feature>
<feature type="transmembrane region" description="Helical" evidence="8">
    <location>
        <begin position="245"/>
        <end position="262"/>
    </location>
</feature>
<feature type="transmembrane region" description="Helical" evidence="8">
    <location>
        <begin position="282"/>
        <end position="305"/>
    </location>
</feature>